<name>A0AAN7PS07_9COLE</name>
<evidence type="ECO:0000256" key="3">
    <source>
        <dbReference type="ARBA" id="ARBA00022517"/>
    </source>
</evidence>
<feature type="compositionally biased region" description="Basic residues" evidence="8">
    <location>
        <begin position="1"/>
        <end position="23"/>
    </location>
</feature>
<evidence type="ECO:0000256" key="7">
    <source>
        <dbReference type="SAM" id="Coils"/>
    </source>
</evidence>
<keyword evidence="5" id="KW-0539">Nucleus</keyword>
<proteinExistence type="inferred from homology"/>
<feature type="coiled-coil region" evidence="7">
    <location>
        <begin position="192"/>
        <end position="219"/>
    </location>
</feature>
<protein>
    <recommendedName>
        <fullName evidence="11">Nucleolar protein 14 homolog</fullName>
    </recommendedName>
</protein>
<sequence length="855" mass="99107">MAKAKNKKKKLAEHISNKKKLQKTKSLNPFEIHINKQKMKVLGQKLKHDRGLPGVSRAKAINKRKGTLLQEFKLMNKSNKFLDKRIGEKNSGFTEDDRAMARYAAVRIKAHKKASIFNLANDEVLTHKGQTLNEIEKFDDPKSDDDDDSLNEGNTGKLESDFVGDAHFGGGVLTNTGSEGFKSHKDLINQLIAESKKRKAEKQKNKEQTLELTEKLDEEWKDLIPLVNRSVKTAEDRVQEVSEVDDYDKVMRELRFEARGQPTDRLKSEDEIAKEEKEKLEKLERERLSRMKGVFNDSIKTVPHRSADDLDDDFAYDSEPEVTLAYNEKGESNIVSDKSRQVDVEEVQDFNNVEEDNDESEDCDTASEDDLSDLKHESSSDDEGNDTNVVEVEGDEMEEEGNDEELNGISKNDIKTDLLQRKKVMEKARQELPYTFELPESYSDLQEVLKNRSPEYHSVILERMIKCNHPSLAESNKEKLGLLFVYLLQYIDDLNFDDDINSCFKTFACLLPHIFDLAQMNQANAQKSILEVVKEKQKDYRKNKRRYPGPSVLLFFKLISCVFPTSDFRHPVVTPSIVFIDQMLFKCKLNTRKDIAYGFFLVNLILEYTSLSKRYLPSAINFLAGLLHMAIPKNTVQRIRVLPPFKSTSNSLALYRKESTLKMSLKLEPTDLIETEITDDFKVRVLYNALKIISEFNYNFKEFASNREIFALIVKYLELIPIDHYNDNMQEEMKNLLSSLKATTEKKLFYLMAEVKRPKALRLYEPNIQKVYDFKKHKVLSKEKAERAKLLHKIKMEKKGALREIRRDNSFLGRVKIKERIQSDKQRQEKVKRIFAEANVQQSELNAMDRKNKRK</sequence>
<reference evidence="10" key="1">
    <citation type="submission" date="2023-01" db="EMBL/GenBank/DDBJ databases">
        <title>Key to firefly adult light organ development and bioluminescence: homeobox transcription factors regulate luciferase expression and transportation to peroxisome.</title>
        <authorList>
            <person name="Fu X."/>
        </authorList>
    </citation>
    <scope>NUCLEOTIDE SEQUENCE [LARGE SCALE GENOMIC DNA]</scope>
</reference>
<dbReference type="InterPro" id="IPR007276">
    <property type="entry name" value="Nop14"/>
</dbReference>
<dbReference type="Proteomes" id="UP001353858">
    <property type="component" value="Unassembled WGS sequence"/>
</dbReference>
<evidence type="ECO:0000256" key="8">
    <source>
        <dbReference type="SAM" id="MobiDB-lite"/>
    </source>
</evidence>
<keyword evidence="3" id="KW-0690">Ribosome biogenesis</keyword>
<evidence type="ECO:0000256" key="5">
    <source>
        <dbReference type="ARBA" id="ARBA00023242"/>
    </source>
</evidence>
<dbReference type="EMBL" id="JARPUR010000005">
    <property type="protein sequence ID" value="KAK4875209.1"/>
    <property type="molecule type" value="Genomic_DNA"/>
</dbReference>
<feature type="region of interest" description="Disordered" evidence="8">
    <location>
        <begin position="135"/>
        <end position="162"/>
    </location>
</feature>
<evidence type="ECO:0000256" key="2">
    <source>
        <dbReference type="ARBA" id="ARBA00007466"/>
    </source>
</evidence>
<keyword evidence="7" id="KW-0175">Coiled coil</keyword>
<keyword evidence="10" id="KW-1185">Reference proteome</keyword>
<organism evidence="9 10">
    <name type="scientific">Aquatica leii</name>
    <dbReference type="NCBI Taxonomy" id="1421715"/>
    <lineage>
        <taxon>Eukaryota</taxon>
        <taxon>Metazoa</taxon>
        <taxon>Ecdysozoa</taxon>
        <taxon>Arthropoda</taxon>
        <taxon>Hexapoda</taxon>
        <taxon>Insecta</taxon>
        <taxon>Pterygota</taxon>
        <taxon>Neoptera</taxon>
        <taxon>Endopterygota</taxon>
        <taxon>Coleoptera</taxon>
        <taxon>Polyphaga</taxon>
        <taxon>Elateriformia</taxon>
        <taxon>Elateroidea</taxon>
        <taxon>Lampyridae</taxon>
        <taxon>Luciolinae</taxon>
        <taxon>Aquatica</taxon>
    </lineage>
</organism>
<dbReference type="Pfam" id="PF04147">
    <property type="entry name" value="Nop14"/>
    <property type="match status" value="1"/>
</dbReference>
<comment type="caution">
    <text evidence="9">The sequence shown here is derived from an EMBL/GenBank/DDBJ whole genome shotgun (WGS) entry which is preliminary data.</text>
</comment>
<evidence type="ECO:0000313" key="10">
    <source>
        <dbReference type="Proteomes" id="UP001353858"/>
    </source>
</evidence>
<dbReference type="GO" id="GO:0032040">
    <property type="term" value="C:small-subunit processome"/>
    <property type="evidence" value="ECO:0007669"/>
    <property type="project" value="InterPro"/>
</dbReference>
<feature type="compositionally biased region" description="Acidic residues" evidence="8">
    <location>
        <begin position="344"/>
        <end position="371"/>
    </location>
</feature>
<accession>A0AAN7PS07</accession>
<dbReference type="PANTHER" id="PTHR23183:SF0">
    <property type="entry name" value="NUCLEOLAR PROTEIN 14"/>
    <property type="match status" value="1"/>
</dbReference>
<dbReference type="GO" id="GO:0030490">
    <property type="term" value="P:maturation of SSU-rRNA"/>
    <property type="evidence" value="ECO:0007669"/>
    <property type="project" value="TreeGrafter"/>
</dbReference>
<comment type="subcellular location">
    <subcellularLocation>
        <location evidence="1">Nucleus</location>
        <location evidence="1">Nucleolus</location>
    </subcellularLocation>
</comment>
<evidence type="ECO:0000313" key="9">
    <source>
        <dbReference type="EMBL" id="KAK4875209.1"/>
    </source>
</evidence>
<comment type="function">
    <text evidence="6">Involved in nucleolar processing of pre-18S ribosomal RNA. Has a role in the nuclear export of 40S pre-ribosomal subunit to the cytoplasm.</text>
</comment>
<dbReference type="AlphaFoldDB" id="A0AAN7PS07"/>
<dbReference type="PANTHER" id="PTHR23183">
    <property type="entry name" value="NOP14"/>
    <property type="match status" value="1"/>
</dbReference>
<gene>
    <name evidence="9" type="ORF">RN001_011631</name>
</gene>
<keyword evidence="4" id="KW-0698">rRNA processing</keyword>
<evidence type="ECO:0000256" key="4">
    <source>
        <dbReference type="ARBA" id="ARBA00022552"/>
    </source>
</evidence>
<feature type="region of interest" description="Disordered" evidence="8">
    <location>
        <begin position="321"/>
        <end position="388"/>
    </location>
</feature>
<feature type="region of interest" description="Disordered" evidence="8">
    <location>
        <begin position="1"/>
        <end position="30"/>
    </location>
</feature>
<evidence type="ECO:0000256" key="6">
    <source>
        <dbReference type="ARBA" id="ARBA00024695"/>
    </source>
</evidence>
<dbReference type="GO" id="GO:0030692">
    <property type="term" value="C:Noc4p-Nop14p complex"/>
    <property type="evidence" value="ECO:0007669"/>
    <property type="project" value="TreeGrafter"/>
</dbReference>
<evidence type="ECO:0008006" key="11">
    <source>
        <dbReference type="Google" id="ProtNLM"/>
    </source>
</evidence>
<evidence type="ECO:0000256" key="1">
    <source>
        <dbReference type="ARBA" id="ARBA00004604"/>
    </source>
</evidence>
<comment type="similarity">
    <text evidence="2">Belongs to the NOP14 family.</text>
</comment>